<evidence type="ECO:0000313" key="8">
    <source>
        <dbReference type="Proteomes" id="UP000053424"/>
    </source>
</evidence>
<feature type="domain" description="Plus3" evidence="6">
    <location>
        <begin position="223"/>
        <end position="355"/>
    </location>
</feature>
<evidence type="ECO:0000259" key="6">
    <source>
        <dbReference type="PROSITE" id="PS51360"/>
    </source>
</evidence>
<dbReference type="Gene3D" id="3.90.70.200">
    <property type="entry name" value="Plus-3 domain"/>
    <property type="match status" value="1"/>
</dbReference>
<dbReference type="PROSITE" id="PS51360">
    <property type="entry name" value="PLUS3"/>
    <property type="match status" value="1"/>
</dbReference>
<dbReference type="GO" id="GO:1990269">
    <property type="term" value="F:RNA polymerase II C-terminal domain phosphoserine binding"/>
    <property type="evidence" value="ECO:0007669"/>
    <property type="project" value="TreeGrafter"/>
</dbReference>
<dbReference type="PANTHER" id="PTHR13115">
    <property type="entry name" value="RNA POLYMERASE-ASSOCIATED PROTEIN RTF1 HOMOLOG"/>
    <property type="match status" value="1"/>
</dbReference>
<evidence type="ECO:0000256" key="5">
    <source>
        <dbReference type="SAM" id="MobiDB-lite"/>
    </source>
</evidence>
<dbReference type="Proteomes" id="UP000053424">
    <property type="component" value="Unassembled WGS sequence"/>
</dbReference>
<feature type="region of interest" description="Disordered" evidence="5">
    <location>
        <begin position="112"/>
        <end position="222"/>
    </location>
</feature>
<feature type="compositionally biased region" description="Acidic residues" evidence="5">
    <location>
        <begin position="1"/>
        <end position="12"/>
    </location>
</feature>
<dbReference type="SUPFAM" id="SSF159042">
    <property type="entry name" value="Plus3-like"/>
    <property type="match status" value="1"/>
</dbReference>
<name>A0A0C3BXX4_HEBCY</name>
<keyword evidence="3" id="KW-0804">Transcription</keyword>
<dbReference type="PANTHER" id="PTHR13115:SF8">
    <property type="entry name" value="RNA POLYMERASE-ASSOCIATED PROTEIN RTF1 HOMOLOG"/>
    <property type="match status" value="1"/>
</dbReference>
<dbReference type="Pfam" id="PF03126">
    <property type="entry name" value="Plus-3"/>
    <property type="match status" value="1"/>
</dbReference>
<dbReference type="AlphaFoldDB" id="A0A0C3BXX4"/>
<feature type="region of interest" description="Disordered" evidence="5">
    <location>
        <begin position="1"/>
        <end position="69"/>
    </location>
</feature>
<dbReference type="InterPro" id="IPR036128">
    <property type="entry name" value="Plus3-like_sf"/>
</dbReference>
<evidence type="ECO:0000256" key="2">
    <source>
        <dbReference type="ARBA" id="ARBA00023015"/>
    </source>
</evidence>
<organism evidence="7 8">
    <name type="scientific">Hebeloma cylindrosporum</name>
    <dbReference type="NCBI Taxonomy" id="76867"/>
    <lineage>
        <taxon>Eukaryota</taxon>
        <taxon>Fungi</taxon>
        <taxon>Dikarya</taxon>
        <taxon>Basidiomycota</taxon>
        <taxon>Agaricomycotina</taxon>
        <taxon>Agaricomycetes</taxon>
        <taxon>Agaricomycetidae</taxon>
        <taxon>Agaricales</taxon>
        <taxon>Agaricineae</taxon>
        <taxon>Hymenogastraceae</taxon>
        <taxon>Hebeloma</taxon>
    </lineage>
</organism>
<dbReference type="GO" id="GO:0003677">
    <property type="term" value="F:DNA binding"/>
    <property type="evidence" value="ECO:0007669"/>
    <property type="project" value="InterPro"/>
</dbReference>
<feature type="region of interest" description="Disordered" evidence="5">
    <location>
        <begin position="451"/>
        <end position="496"/>
    </location>
</feature>
<proteinExistence type="predicted"/>
<evidence type="ECO:0000256" key="4">
    <source>
        <dbReference type="ARBA" id="ARBA00023242"/>
    </source>
</evidence>
<sequence>MSDLEDDIDDQLLELAGATEKKKRRRQPSSGSGNGSNKKRRADRMDSDSEKDGPESEEETLDLYPLEGKYKDEADKRELLAMNEFQREQILEERAAEKQRVQNARMLADLVRSQQRGGAAGAEDSVSRAAKRSHTRGSTKEKAHKLDELKAKRKAKDDKKRPRGGSPSRDRSSSPQDMDISDSESEDGQISKTEQEDERLLSLGLDSPNKRGKMGGKEEAETPCTMADLETCRLTRDAIAKHCIKPWFQDYITGAWVRYLIGQENGQPVYRICQVNNLAPDFVKPYKINDKTINQAFELKHGKSMRTFNMDKVSNGPITDKEYDRLTNVYKAEGVKLPTKQALEKKVAHMQKLVAQPMTETDISAMLARKNQLAVHKDVGLSTAARSLLVQQRTLALRRQDYSEVSEIDAKLADDAAKHEPSKTDPVVDLLTIVNERNRKANMEAVRKAEMAEAERKRRERKLGGQSKGSSTPVDPSARLKILPRTFTPTTTRPGTPAALEAAPAAVAPLKKGNSFEAALIDSIEIDLGDF</sequence>
<evidence type="ECO:0000256" key="1">
    <source>
        <dbReference type="ARBA" id="ARBA00004123"/>
    </source>
</evidence>
<comment type="subcellular location">
    <subcellularLocation>
        <location evidence="1">Nucleus</location>
    </subcellularLocation>
</comment>
<evidence type="ECO:0000256" key="3">
    <source>
        <dbReference type="ARBA" id="ARBA00023163"/>
    </source>
</evidence>
<feature type="compositionally biased region" description="Basic and acidic residues" evidence="5">
    <location>
        <begin position="43"/>
        <end position="54"/>
    </location>
</feature>
<dbReference type="InterPro" id="IPR004343">
    <property type="entry name" value="Plus-3_dom"/>
</dbReference>
<gene>
    <name evidence="7" type="ORF">M413DRAFT_445441</name>
</gene>
<keyword evidence="8" id="KW-1185">Reference proteome</keyword>
<reference evidence="8" key="2">
    <citation type="submission" date="2015-01" db="EMBL/GenBank/DDBJ databases">
        <title>Evolutionary Origins and Diversification of the Mycorrhizal Mutualists.</title>
        <authorList>
            <consortium name="DOE Joint Genome Institute"/>
            <consortium name="Mycorrhizal Genomics Consortium"/>
            <person name="Kohler A."/>
            <person name="Kuo A."/>
            <person name="Nagy L.G."/>
            <person name="Floudas D."/>
            <person name="Copeland A."/>
            <person name="Barry K.W."/>
            <person name="Cichocki N."/>
            <person name="Veneault-Fourrey C."/>
            <person name="LaButti K."/>
            <person name="Lindquist E.A."/>
            <person name="Lipzen A."/>
            <person name="Lundell T."/>
            <person name="Morin E."/>
            <person name="Murat C."/>
            <person name="Riley R."/>
            <person name="Ohm R."/>
            <person name="Sun H."/>
            <person name="Tunlid A."/>
            <person name="Henrissat B."/>
            <person name="Grigoriev I.V."/>
            <person name="Hibbett D.S."/>
            <person name="Martin F."/>
        </authorList>
    </citation>
    <scope>NUCLEOTIDE SEQUENCE [LARGE SCALE GENOMIC DNA]</scope>
    <source>
        <strain evidence="8">h7</strain>
    </source>
</reference>
<evidence type="ECO:0000313" key="7">
    <source>
        <dbReference type="EMBL" id="KIM41435.1"/>
    </source>
</evidence>
<dbReference type="HOGENOM" id="CLU_036626_0_0_1"/>
<keyword evidence="4" id="KW-0539">Nucleus</keyword>
<dbReference type="EMBL" id="KN831780">
    <property type="protein sequence ID" value="KIM41435.1"/>
    <property type="molecule type" value="Genomic_DNA"/>
</dbReference>
<dbReference type="OrthoDB" id="166375at2759"/>
<dbReference type="GO" id="GO:0016593">
    <property type="term" value="C:Cdc73/Paf1 complex"/>
    <property type="evidence" value="ECO:0007669"/>
    <property type="project" value="TreeGrafter"/>
</dbReference>
<accession>A0A0C3BXX4</accession>
<dbReference type="STRING" id="686832.A0A0C3BXX4"/>
<keyword evidence="2" id="KW-0805">Transcription regulation</keyword>
<feature type="compositionally biased region" description="Basic and acidic residues" evidence="5">
    <location>
        <begin position="138"/>
        <end position="160"/>
    </location>
</feature>
<protein>
    <recommendedName>
        <fullName evidence="6">Plus3 domain-containing protein</fullName>
    </recommendedName>
</protein>
<reference evidence="7 8" key="1">
    <citation type="submission" date="2014-04" db="EMBL/GenBank/DDBJ databases">
        <authorList>
            <consortium name="DOE Joint Genome Institute"/>
            <person name="Kuo A."/>
            <person name="Gay G."/>
            <person name="Dore J."/>
            <person name="Kohler A."/>
            <person name="Nagy L.G."/>
            <person name="Floudas D."/>
            <person name="Copeland A."/>
            <person name="Barry K.W."/>
            <person name="Cichocki N."/>
            <person name="Veneault-Fourrey C."/>
            <person name="LaButti K."/>
            <person name="Lindquist E.A."/>
            <person name="Lipzen A."/>
            <person name="Lundell T."/>
            <person name="Morin E."/>
            <person name="Murat C."/>
            <person name="Sun H."/>
            <person name="Tunlid A."/>
            <person name="Henrissat B."/>
            <person name="Grigoriev I.V."/>
            <person name="Hibbett D.S."/>
            <person name="Martin F."/>
            <person name="Nordberg H.P."/>
            <person name="Cantor M.N."/>
            <person name="Hua S.X."/>
        </authorList>
    </citation>
    <scope>NUCLEOTIDE SEQUENCE [LARGE SCALE GENOMIC DNA]</scope>
    <source>
        <strain evidence="8">h7</strain>
    </source>
</reference>
<dbReference type="SMART" id="SM00719">
    <property type="entry name" value="Plus3"/>
    <property type="match status" value="1"/>
</dbReference>
<feature type="compositionally biased region" description="Low complexity" evidence="5">
    <location>
        <begin position="484"/>
        <end position="496"/>
    </location>
</feature>